<reference evidence="1 2" key="1">
    <citation type="journal article" date="2001" name="Nature">
        <title>Genome sequence of enterohaemorrhagic Escherichia coli O157:H7.</title>
        <authorList>
            <person name="Perna N.T."/>
            <person name="Plunkett G.III."/>
            <person name="Burland V."/>
            <person name="Mau B."/>
            <person name="Glasner J.D."/>
            <person name="Rose D.J."/>
            <person name="Mayhew G.F."/>
            <person name="Evans P.S."/>
            <person name="Gregor J."/>
            <person name="Kirkpatrick H.A."/>
            <person name="Posfai G."/>
            <person name="Hackett J."/>
            <person name="Klink S."/>
            <person name="Boutin A."/>
            <person name="Shao Y."/>
            <person name="Miller L."/>
            <person name="Grotbeck E.J."/>
            <person name="Davis N.W."/>
            <person name="Lim A."/>
            <person name="Dimalanta E."/>
            <person name="Potamousis K."/>
            <person name="Apodaca J."/>
            <person name="Anantharaman T.S."/>
            <person name="Lin J."/>
            <person name="Yen G."/>
            <person name="Schwartz D.C."/>
            <person name="Welch R.A."/>
            <person name="Blattner F.R."/>
        </authorList>
    </citation>
    <scope>NUCLEOTIDE SEQUENCE [LARGE SCALE GENOMIC DNA]</scope>
    <source>
        <strain evidence="2">O157:H7 / EDL933 / ATCC 700927 / EHEC</strain>
    </source>
</reference>
<name>Q8X461_ECO57</name>
<dbReference type="Proteomes" id="UP000002519">
    <property type="component" value="Chromosome"/>
</dbReference>
<gene>
    <name evidence="1" type="ordered locus">Z1541</name>
</gene>
<evidence type="ECO:0000313" key="2">
    <source>
        <dbReference type="Proteomes" id="UP000002519"/>
    </source>
</evidence>
<sequence>MVITGRRHFIILPFAFTHVTLKSYIKRKEFLLMVLLRSD</sequence>
<evidence type="ECO:0000313" key="1">
    <source>
        <dbReference type="EMBL" id="AAG55656.1"/>
    </source>
</evidence>
<protein>
    <submittedName>
        <fullName evidence="1">Uncharacterized protein</fullName>
    </submittedName>
</protein>
<organism evidence="1 2">
    <name type="scientific">Escherichia coli O157:H7</name>
    <dbReference type="NCBI Taxonomy" id="83334"/>
    <lineage>
        <taxon>Bacteria</taxon>
        <taxon>Pseudomonadati</taxon>
        <taxon>Pseudomonadota</taxon>
        <taxon>Gammaproteobacteria</taxon>
        <taxon>Enterobacterales</taxon>
        <taxon>Enterobacteriaceae</taxon>
        <taxon>Escherichia</taxon>
    </lineage>
</organism>
<accession>Q8X461</accession>
<dbReference type="KEGG" id="ece:Z1541"/>
<dbReference type="EMBL" id="AE005174">
    <property type="protein sequence ID" value="AAG55656.1"/>
    <property type="molecule type" value="Genomic_DNA"/>
</dbReference>
<dbReference type="AlphaFoldDB" id="Q8X461"/>
<proteinExistence type="predicted"/>
<dbReference type="PIR" id="D85649">
    <property type="entry name" value="D85649"/>
</dbReference>